<comment type="caution">
    <text evidence="2">The sequence shown here is derived from an EMBL/GenBank/DDBJ whole genome shotgun (WGS) entry which is preliminary data.</text>
</comment>
<keyword evidence="3" id="KW-1185">Reference proteome</keyword>
<dbReference type="Proteomes" id="UP000321051">
    <property type="component" value="Unassembled WGS sequence"/>
</dbReference>
<dbReference type="EMBL" id="BJUN01000049">
    <property type="protein sequence ID" value="GEK60349.1"/>
    <property type="molecule type" value="Genomic_DNA"/>
</dbReference>
<keyword evidence="1" id="KW-1133">Transmembrane helix</keyword>
<evidence type="ECO:0008006" key="4">
    <source>
        <dbReference type="Google" id="ProtNLM"/>
    </source>
</evidence>
<keyword evidence="1" id="KW-0812">Transmembrane</keyword>
<sequence>MLKAKHKGLWLVTIGATFWGLGGTVSQKLFQDFHLEVGWLVAVRLLLSGISLLLLQRRLGERAQIIRI</sequence>
<reference evidence="2 3" key="1">
    <citation type="submission" date="2019-07" db="EMBL/GenBank/DDBJ databases">
        <title>Whole genome shotgun sequence of Marinococcus halophilus NBRC 102359.</title>
        <authorList>
            <person name="Hosoyama A."/>
            <person name="Uohara A."/>
            <person name="Ohji S."/>
            <person name="Ichikawa N."/>
        </authorList>
    </citation>
    <scope>NUCLEOTIDE SEQUENCE [LARGE SCALE GENOMIC DNA]</scope>
    <source>
        <strain evidence="2 3">NBRC 102359</strain>
    </source>
</reference>
<keyword evidence="1" id="KW-0472">Membrane</keyword>
<name>A0A510YAG2_MARHA</name>
<protein>
    <recommendedName>
        <fullName evidence="4">EamA domain-containing protein</fullName>
    </recommendedName>
</protein>
<gene>
    <name evidence="2" type="ORF">MHA01_32540</name>
</gene>
<proteinExistence type="predicted"/>
<evidence type="ECO:0000256" key="1">
    <source>
        <dbReference type="SAM" id="Phobius"/>
    </source>
</evidence>
<organism evidence="2 3">
    <name type="scientific">Marinococcus halophilus</name>
    <dbReference type="NCBI Taxonomy" id="1371"/>
    <lineage>
        <taxon>Bacteria</taxon>
        <taxon>Bacillati</taxon>
        <taxon>Bacillota</taxon>
        <taxon>Bacilli</taxon>
        <taxon>Bacillales</taxon>
        <taxon>Bacillaceae</taxon>
        <taxon>Marinococcus</taxon>
    </lineage>
</organism>
<dbReference type="AlphaFoldDB" id="A0A510YAG2"/>
<feature type="transmembrane region" description="Helical" evidence="1">
    <location>
        <begin position="37"/>
        <end position="55"/>
    </location>
</feature>
<accession>A0A510YAG2</accession>
<evidence type="ECO:0000313" key="3">
    <source>
        <dbReference type="Proteomes" id="UP000321051"/>
    </source>
</evidence>
<evidence type="ECO:0000313" key="2">
    <source>
        <dbReference type="EMBL" id="GEK60349.1"/>
    </source>
</evidence>